<dbReference type="Gene3D" id="3.30.1330.60">
    <property type="entry name" value="OmpA-like domain"/>
    <property type="match status" value="1"/>
</dbReference>
<keyword evidence="3" id="KW-0998">Cell outer membrane</keyword>
<dbReference type="CDD" id="cd07185">
    <property type="entry name" value="OmpA_C-like"/>
    <property type="match status" value="1"/>
</dbReference>
<dbReference type="Pfam" id="PF00691">
    <property type="entry name" value="OmpA"/>
    <property type="match status" value="1"/>
</dbReference>
<name>A0AAJ4XDA7_9SPHI</name>
<keyword evidence="2 4" id="KW-0472">Membrane</keyword>
<protein>
    <submittedName>
        <fullName evidence="7">Outer membrane protein P5</fullName>
    </submittedName>
</protein>
<evidence type="ECO:0000256" key="3">
    <source>
        <dbReference type="ARBA" id="ARBA00023237"/>
    </source>
</evidence>
<evidence type="ECO:0000256" key="5">
    <source>
        <dbReference type="SAM" id="Phobius"/>
    </source>
</evidence>
<feature type="domain" description="OmpA-like" evidence="6">
    <location>
        <begin position="350"/>
        <end position="466"/>
    </location>
</feature>
<organism evidence="7 8">
    <name type="scientific">Sphingobacterium mizutaii</name>
    <dbReference type="NCBI Taxonomy" id="1010"/>
    <lineage>
        <taxon>Bacteria</taxon>
        <taxon>Pseudomonadati</taxon>
        <taxon>Bacteroidota</taxon>
        <taxon>Sphingobacteriia</taxon>
        <taxon>Sphingobacteriales</taxon>
        <taxon>Sphingobacteriaceae</taxon>
        <taxon>Sphingobacterium</taxon>
    </lineage>
</organism>
<feature type="transmembrane region" description="Helical" evidence="5">
    <location>
        <begin position="256"/>
        <end position="273"/>
    </location>
</feature>
<dbReference type="PANTHER" id="PTHR30329">
    <property type="entry name" value="STATOR ELEMENT OF FLAGELLAR MOTOR COMPLEX"/>
    <property type="match status" value="1"/>
</dbReference>
<keyword evidence="5" id="KW-1133">Transmembrane helix</keyword>
<dbReference type="PRINTS" id="PR01021">
    <property type="entry name" value="OMPADOMAIN"/>
</dbReference>
<evidence type="ECO:0000313" key="8">
    <source>
        <dbReference type="Proteomes" id="UP000215355"/>
    </source>
</evidence>
<dbReference type="Pfam" id="PF06078">
    <property type="entry name" value="DUF937"/>
    <property type="match status" value="1"/>
</dbReference>
<dbReference type="AlphaFoldDB" id="A0AAJ4XDA7"/>
<evidence type="ECO:0000259" key="6">
    <source>
        <dbReference type="PROSITE" id="PS51123"/>
    </source>
</evidence>
<keyword evidence="5" id="KW-0812">Transmembrane</keyword>
<dbReference type="InterPro" id="IPR006665">
    <property type="entry name" value="OmpA-like"/>
</dbReference>
<dbReference type="Proteomes" id="UP000215355">
    <property type="component" value="Chromosome 1"/>
</dbReference>
<dbReference type="KEGG" id="smiz:4412673_02852"/>
<reference evidence="7 8" key="1">
    <citation type="submission" date="2017-06" db="EMBL/GenBank/DDBJ databases">
        <authorList>
            <consortium name="Pathogen Informatics"/>
        </authorList>
    </citation>
    <scope>NUCLEOTIDE SEQUENCE [LARGE SCALE GENOMIC DNA]</scope>
    <source>
        <strain evidence="7 8">NCTC12149</strain>
    </source>
</reference>
<sequence>MAKTACCKQNVTRIVSVIVLINSVMENNLLELAHQYFNEHTYSTLASEENISPDQAKKGIETVIPSLFLGFQRKAGHGLGNLLETLKSNFSGFNFSDVLRFSPPVQDVPQDGDTTRTVLSSLFGNSFDQVIPNTANFLGLNTNSLIRMFSAAIPAVVGALTSNGQRWDTTSIEADLNNNRSNFLKALPAGLPLNILGEEPKGPTIVKEEVVEVDPIVDPARDVLVEDPIVPTSRVRREEPPAALPPADEDRKKGAGLWWILLPIILLLLWFFFGKGCNREEAPVSDAHVDSLITDSVVNQDTTTSPMEVVRESIMVTLPNNTELNAYKGGIEDQLVQFLNSDYKSLSDEELKDRWFDFDNLNFETGTANILPESQVQLDNLVAILNAYPDAKVKLGGYTDKTGDEAINKKLSNDRAIAVKNAFDTKGVGDRVMATEGYGSQFAKYPADAPESDRVKDRRVAISVRK</sequence>
<dbReference type="InterPro" id="IPR036737">
    <property type="entry name" value="OmpA-like_sf"/>
</dbReference>
<dbReference type="PROSITE" id="PS51123">
    <property type="entry name" value="OMPA_2"/>
    <property type="match status" value="1"/>
</dbReference>
<comment type="subcellular location">
    <subcellularLocation>
        <location evidence="1">Cell outer membrane</location>
    </subcellularLocation>
</comment>
<dbReference type="PANTHER" id="PTHR30329:SF21">
    <property type="entry name" value="LIPOPROTEIN YIAD-RELATED"/>
    <property type="match status" value="1"/>
</dbReference>
<dbReference type="InterPro" id="IPR050330">
    <property type="entry name" value="Bact_OuterMem_StrucFunc"/>
</dbReference>
<dbReference type="GO" id="GO:0009279">
    <property type="term" value="C:cell outer membrane"/>
    <property type="evidence" value="ECO:0007669"/>
    <property type="project" value="UniProtKB-SubCell"/>
</dbReference>
<evidence type="ECO:0000256" key="4">
    <source>
        <dbReference type="PROSITE-ProRule" id="PRU00473"/>
    </source>
</evidence>
<dbReference type="SUPFAM" id="SSF103088">
    <property type="entry name" value="OmpA-like"/>
    <property type="match status" value="1"/>
</dbReference>
<evidence type="ECO:0000256" key="1">
    <source>
        <dbReference type="ARBA" id="ARBA00004442"/>
    </source>
</evidence>
<accession>A0AAJ4XDA7</accession>
<evidence type="ECO:0000313" key="7">
    <source>
        <dbReference type="EMBL" id="SNV53335.1"/>
    </source>
</evidence>
<dbReference type="InterPro" id="IPR009282">
    <property type="entry name" value="DUF937"/>
</dbReference>
<evidence type="ECO:0000256" key="2">
    <source>
        <dbReference type="ARBA" id="ARBA00023136"/>
    </source>
</evidence>
<dbReference type="EMBL" id="LT906468">
    <property type="protein sequence ID" value="SNV53335.1"/>
    <property type="molecule type" value="Genomic_DNA"/>
</dbReference>
<gene>
    <name evidence="7" type="primary">ompA</name>
    <name evidence="7" type="ORF">SAMEA4412673_02852</name>
</gene>
<proteinExistence type="predicted"/>
<dbReference type="InterPro" id="IPR006664">
    <property type="entry name" value="OMP_bac"/>
</dbReference>